<dbReference type="RefSeq" id="WP_323197076.1">
    <property type="nucleotide sequence ID" value="NZ_JAYGHG010000028.1"/>
</dbReference>
<protein>
    <submittedName>
        <fullName evidence="1">Uncharacterized protein</fullName>
    </submittedName>
</protein>
<sequence length="226" mass="25079">MPLVSTFELLVKQIAPTDNLESLPVDIAEKLKKVARRVVQGYFLTIANTTNSVAPLRIEFTATTPKLNIKDTVIVVDIQGNKFGDLKPTQDPRKFIVDLKIPAQDTALVTLLPDLNNLDILKGVKDLEIRGYVKISRRALRGPTYDLLVTPDQRGTFLPNNLNDKLPDFDQIAYALPTANGGSFLSLKPLFFPGDFVTAQVGDNSSLTNNQQELMDLICERLDNLD</sequence>
<dbReference type="EMBL" id="JAYGHG010000028">
    <property type="protein sequence ID" value="MEA5582764.1"/>
    <property type="molecule type" value="Genomic_DNA"/>
</dbReference>
<gene>
    <name evidence="1" type="ORF">VB620_15615</name>
</gene>
<name>A0ABU5UGW7_9CYAN</name>
<evidence type="ECO:0000313" key="2">
    <source>
        <dbReference type="Proteomes" id="UP001302120"/>
    </source>
</evidence>
<comment type="caution">
    <text evidence="1">The sequence shown here is derived from an EMBL/GenBank/DDBJ whole genome shotgun (WGS) entry which is preliminary data.</text>
</comment>
<evidence type="ECO:0000313" key="1">
    <source>
        <dbReference type="EMBL" id="MEA5582764.1"/>
    </source>
</evidence>
<keyword evidence="2" id="KW-1185">Reference proteome</keyword>
<proteinExistence type="predicted"/>
<organism evidence="1 2">
    <name type="scientific">Nodularia harveyana UHCC-0300</name>
    <dbReference type="NCBI Taxonomy" id="2974287"/>
    <lineage>
        <taxon>Bacteria</taxon>
        <taxon>Bacillati</taxon>
        <taxon>Cyanobacteriota</taxon>
        <taxon>Cyanophyceae</taxon>
        <taxon>Nostocales</taxon>
        <taxon>Nodulariaceae</taxon>
        <taxon>Nodularia</taxon>
    </lineage>
</organism>
<dbReference type="Proteomes" id="UP001302120">
    <property type="component" value="Unassembled WGS sequence"/>
</dbReference>
<reference evidence="1 2" key="1">
    <citation type="submission" date="2023-12" db="EMBL/GenBank/DDBJ databases">
        <title>Baltic Sea Cyanobacteria.</title>
        <authorList>
            <person name="Delbaje E."/>
            <person name="Fewer D.P."/>
            <person name="Shishido T.K."/>
        </authorList>
    </citation>
    <scope>NUCLEOTIDE SEQUENCE [LARGE SCALE GENOMIC DNA]</scope>
    <source>
        <strain evidence="1 2">UHCC-0300</strain>
    </source>
</reference>
<accession>A0ABU5UGW7</accession>